<dbReference type="Proteomes" id="UP000249340">
    <property type="component" value="Chromosome"/>
</dbReference>
<dbReference type="Pfam" id="PF14440">
    <property type="entry name" value="XOO_2897-deam"/>
    <property type="match status" value="1"/>
</dbReference>
<reference evidence="2" key="1">
    <citation type="submission" date="2018-07" db="EMBL/GenBank/DDBJ databases">
        <title>Streptacidiphilus bronchialis DSM 106435 chromosome.</title>
        <authorList>
            <person name="Batra D."/>
            <person name="Gulvik C.A."/>
        </authorList>
    </citation>
    <scope>NUCLEOTIDE SEQUENCE [LARGE SCALE GENOMIC DNA]</scope>
    <source>
        <strain evidence="2">DSM 106435</strain>
    </source>
</reference>
<gene>
    <name evidence="1" type="ORF">C7M71_025565</name>
</gene>
<keyword evidence="2" id="KW-1185">Reference proteome</keyword>
<dbReference type="RefSeq" id="WP_111490217.1">
    <property type="nucleotide sequence ID" value="NZ_CP031264.1"/>
</dbReference>
<evidence type="ECO:0000313" key="1">
    <source>
        <dbReference type="EMBL" id="AXI80264.1"/>
    </source>
</evidence>
<dbReference type="InterPro" id="IPR032722">
    <property type="entry name" value="Deaminase_XOO_2897"/>
</dbReference>
<evidence type="ECO:0008006" key="3">
    <source>
        <dbReference type="Google" id="ProtNLM"/>
    </source>
</evidence>
<dbReference type="EMBL" id="CP031264">
    <property type="protein sequence ID" value="AXI80264.1"/>
    <property type="molecule type" value="Genomic_DNA"/>
</dbReference>
<dbReference type="OrthoDB" id="3868171at2"/>
<sequence>MSSSDLETALTTHFGPGGLHRYAGGPGLLGSVGLPVQVGPYFAAPEVRDEAEDGGLRLGSDRGAELRLADDGSVRALLLNEPMPVNSTTEAFAASLLTLDRLLPGIDDAHGMDAALATYRRLRAELRDIDEAAFADREGWWPRVLDDIRHPLNVHFSAAFEYVGARGERQIVTDSTAPGLPHPEELVWHRLSAAGVQPEAVTRVYCELEPCLMPGHYCALWMARTFPEAEFTHSFDYGETADSREQGIKDLMMHVAEQQ</sequence>
<dbReference type="Pfam" id="PF14435">
    <property type="entry name" value="SUKH-4"/>
    <property type="match status" value="1"/>
</dbReference>
<protein>
    <recommendedName>
        <fullName evidence="3">SUKH-4 immunity protein of toxin-antitoxin system</fullName>
    </recommendedName>
</protein>
<name>A0A345T2Q9_9ACTN</name>
<dbReference type="KEGG" id="stri:C7M71_025565"/>
<dbReference type="AlphaFoldDB" id="A0A345T2Q9"/>
<organism evidence="1 2">
    <name type="scientific">Peterkaempfera bronchialis</name>
    <dbReference type="NCBI Taxonomy" id="2126346"/>
    <lineage>
        <taxon>Bacteria</taxon>
        <taxon>Bacillati</taxon>
        <taxon>Actinomycetota</taxon>
        <taxon>Actinomycetes</taxon>
        <taxon>Kitasatosporales</taxon>
        <taxon>Streptomycetaceae</taxon>
        <taxon>Peterkaempfera</taxon>
    </lineage>
</organism>
<dbReference type="InterPro" id="IPR025851">
    <property type="entry name" value="SUKH-4"/>
</dbReference>
<proteinExistence type="predicted"/>
<evidence type="ECO:0000313" key="2">
    <source>
        <dbReference type="Proteomes" id="UP000249340"/>
    </source>
</evidence>
<accession>A0A345T2Q9</accession>